<dbReference type="Gene3D" id="2.10.25.10">
    <property type="entry name" value="Laminin"/>
    <property type="match status" value="7"/>
</dbReference>
<evidence type="ECO:0000256" key="4">
    <source>
        <dbReference type="ARBA" id="ARBA00023157"/>
    </source>
</evidence>
<keyword evidence="2" id="KW-0732">Signal</keyword>
<protein>
    <submittedName>
        <fullName evidence="9">Uncharacterized protein</fullName>
    </submittedName>
</protein>
<dbReference type="InterPro" id="IPR001881">
    <property type="entry name" value="EGF-like_Ca-bd_dom"/>
</dbReference>
<dbReference type="PROSITE" id="PS51886">
    <property type="entry name" value="TLDC"/>
    <property type="match status" value="1"/>
</dbReference>
<feature type="disulfide bond" evidence="6">
    <location>
        <begin position="310"/>
        <end position="319"/>
    </location>
</feature>
<feature type="domain" description="EGF-like" evidence="7">
    <location>
        <begin position="246"/>
        <end position="282"/>
    </location>
</feature>
<organism evidence="9 10">
    <name type="scientific">Porites lobata</name>
    <dbReference type="NCBI Taxonomy" id="104759"/>
    <lineage>
        <taxon>Eukaryota</taxon>
        <taxon>Metazoa</taxon>
        <taxon>Cnidaria</taxon>
        <taxon>Anthozoa</taxon>
        <taxon>Hexacorallia</taxon>
        <taxon>Scleractinia</taxon>
        <taxon>Fungiina</taxon>
        <taxon>Poritidae</taxon>
        <taxon>Porites</taxon>
    </lineage>
</organism>
<dbReference type="SUPFAM" id="SSF57184">
    <property type="entry name" value="Growth factor receptor domain"/>
    <property type="match status" value="1"/>
</dbReference>
<dbReference type="Proteomes" id="UP001159405">
    <property type="component" value="Unassembled WGS sequence"/>
</dbReference>
<keyword evidence="3" id="KW-0677">Repeat</keyword>
<dbReference type="SUPFAM" id="SSF57196">
    <property type="entry name" value="EGF/Laminin"/>
    <property type="match status" value="4"/>
</dbReference>
<evidence type="ECO:0000313" key="10">
    <source>
        <dbReference type="Proteomes" id="UP001159405"/>
    </source>
</evidence>
<reference evidence="9 10" key="1">
    <citation type="submission" date="2022-05" db="EMBL/GenBank/DDBJ databases">
        <authorList>
            <consortium name="Genoscope - CEA"/>
            <person name="William W."/>
        </authorList>
    </citation>
    <scope>NUCLEOTIDE SEQUENCE [LARGE SCALE GENOMIC DNA]</scope>
</reference>
<keyword evidence="5" id="KW-0325">Glycoprotein</keyword>
<feature type="domain" description="EGF-like" evidence="7">
    <location>
        <begin position="132"/>
        <end position="168"/>
    </location>
</feature>
<dbReference type="SMART" id="SM00584">
    <property type="entry name" value="TLDc"/>
    <property type="match status" value="1"/>
</dbReference>
<dbReference type="InterPro" id="IPR013032">
    <property type="entry name" value="EGF-like_CS"/>
</dbReference>
<feature type="disulfide bond" evidence="6">
    <location>
        <begin position="348"/>
        <end position="357"/>
    </location>
</feature>
<name>A0ABN8NNS8_9CNID</name>
<evidence type="ECO:0000256" key="1">
    <source>
        <dbReference type="ARBA" id="ARBA00022536"/>
    </source>
</evidence>
<dbReference type="SMART" id="SM00181">
    <property type="entry name" value="EGF"/>
    <property type="match status" value="7"/>
</dbReference>
<dbReference type="PROSITE" id="PS50026">
    <property type="entry name" value="EGF_3"/>
    <property type="match status" value="7"/>
</dbReference>
<dbReference type="Pfam" id="PF00008">
    <property type="entry name" value="EGF"/>
    <property type="match status" value="5"/>
</dbReference>
<dbReference type="PROSITE" id="PS01187">
    <property type="entry name" value="EGF_CA"/>
    <property type="match status" value="2"/>
</dbReference>
<dbReference type="PANTHER" id="PTHR24049">
    <property type="entry name" value="CRUMBS FAMILY MEMBER"/>
    <property type="match status" value="1"/>
</dbReference>
<dbReference type="PANTHER" id="PTHR24049:SF22">
    <property type="entry name" value="DROSOPHILA CRUMBS HOMOLOG"/>
    <property type="match status" value="1"/>
</dbReference>
<feature type="disulfide bond" evidence="6">
    <location>
        <begin position="101"/>
        <end position="118"/>
    </location>
</feature>
<dbReference type="SMART" id="SM00179">
    <property type="entry name" value="EGF_CA"/>
    <property type="match status" value="7"/>
</dbReference>
<feature type="disulfide bond" evidence="6">
    <location>
        <begin position="158"/>
        <end position="167"/>
    </location>
</feature>
<dbReference type="InterPro" id="IPR051022">
    <property type="entry name" value="Notch_Cell-Fate_Det"/>
</dbReference>
<dbReference type="PROSITE" id="PS00010">
    <property type="entry name" value="ASX_HYDROXYL"/>
    <property type="match status" value="6"/>
</dbReference>
<feature type="domain" description="EGF-like" evidence="7">
    <location>
        <begin position="92"/>
        <end position="130"/>
    </location>
</feature>
<feature type="domain" description="EGF-like" evidence="7">
    <location>
        <begin position="208"/>
        <end position="244"/>
    </location>
</feature>
<feature type="disulfide bond" evidence="6">
    <location>
        <begin position="234"/>
        <end position="243"/>
    </location>
</feature>
<proteinExistence type="predicted"/>
<dbReference type="InterPro" id="IPR006571">
    <property type="entry name" value="TLDc_dom"/>
</dbReference>
<keyword evidence="1 6" id="KW-0245">EGF-like domain</keyword>
<evidence type="ECO:0000256" key="5">
    <source>
        <dbReference type="ARBA" id="ARBA00023180"/>
    </source>
</evidence>
<dbReference type="InterPro" id="IPR000742">
    <property type="entry name" value="EGF"/>
</dbReference>
<evidence type="ECO:0000256" key="6">
    <source>
        <dbReference type="PROSITE-ProRule" id="PRU00076"/>
    </source>
</evidence>
<feature type="disulfide bond" evidence="6">
    <location>
        <begin position="272"/>
        <end position="281"/>
    </location>
</feature>
<feature type="domain" description="EGF-like" evidence="7">
    <location>
        <begin position="284"/>
        <end position="320"/>
    </location>
</feature>
<dbReference type="PROSITE" id="PS00022">
    <property type="entry name" value="EGF_1"/>
    <property type="match status" value="7"/>
</dbReference>
<dbReference type="PROSITE" id="PS01186">
    <property type="entry name" value="EGF_2"/>
    <property type="match status" value="7"/>
</dbReference>
<gene>
    <name evidence="9" type="ORF">PLOB_00024417</name>
</gene>
<dbReference type="CDD" id="cd00054">
    <property type="entry name" value="EGF_CA"/>
    <property type="match status" value="7"/>
</dbReference>
<dbReference type="PRINTS" id="PR00010">
    <property type="entry name" value="EGFBLOOD"/>
</dbReference>
<feature type="domain" description="TLDc" evidence="8">
    <location>
        <begin position="438"/>
        <end position="607"/>
    </location>
</feature>
<dbReference type="Pfam" id="PF07534">
    <property type="entry name" value="TLD"/>
    <property type="match status" value="1"/>
</dbReference>
<keyword evidence="10" id="KW-1185">Reference proteome</keyword>
<feature type="domain" description="EGF-like" evidence="7">
    <location>
        <begin position="322"/>
        <end position="358"/>
    </location>
</feature>
<evidence type="ECO:0000259" key="7">
    <source>
        <dbReference type="PROSITE" id="PS50026"/>
    </source>
</evidence>
<feature type="domain" description="EGF-like" evidence="7">
    <location>
        <begin position="170"/>
        <end position="206"/>
    </location>
</feature>
<dbReference type="InterPro" id="IPR000152">
    <property type="entry name" value="EGF-type_Asp/Asn_hydroxyl_site"/>
</dbReference>
<evidence type="ECO:0000256" key="2">
    <source>
        <dbReference type="ARBA" id="ARBA00022729"/>
    </source>
</evidence>
<feature type="non-terminal residue" evidence="9">
    <location>
        <position position="1"/>
    </location>
</feature>
<feature type="disulfide bond" evidence="6">
    <location>
        <begin position="120"/>
        <end position="129"/>
    </location>
</feature>
<comment type="caution">
    <text evidence="6">Lacks conserved residue(s) required for the propagation of feature annotation.</text>
</comment>
<sequence>KAFSQGSIGNFFYVNFMISEFSYLNISSIGRNLIKDENDCGYACLEIPSCFSYNVAAFPDVNGKLLCELLPSDKFNNSNKFNASKEFHHFYIPSPCDSSPCKNTGKCIPLYQKNGYKCTCVKGFTGRNCETNINDCVNITCLNNGTCIDLIDGFNCSCPPGYAGNRCEIDINDCVNITCLNNGTCIDLINGFNCSCPPGFAGNRCEIDINECESSPCFNNGTCTDRSNGFNCSCPPGFSGNRCEIDTNECESRPCLNNGTCTDRINAFNCSCPPGFSGNRCEIALLDCESSPCLNNGNCTDRINAFNCSCSPGFSGNRCEIDINDCVNITCLNNGTCIDLINGFNCNCPSGFAGNRCEIVIPSTNMITNIPPPDYLDKHLYHLQCFFKDQRKKDRSEFEPDTIMSTRINRLEKISVRNLQYGPKTRLIRGIFSLSPLDVISTVVTQFLSPAIGNDSNWALCWQTSTHGWAVSTFHSRCDGKNHTITVIRKDQYVFGGYTDIPWSSVESFAATSKSFIFSLVDKEGLAPFKSMVKQAKSSDAIYCGPIYGPVFGLGDILIFDNASQNTHSYSNFGRYYSLPNGVTDRHTILAGTNNFSPDEVEVFYLA</sequence>
<dbReference type="InterPro" id="IPR009030">
    <property type="entry name" value="Growth_fac_rcpt_cys_sf"/>
</dbReference>
<dbReference type="Pfam" id="PF12661">
    <property type="entry name" value="hEGF"/>
    <property type="match status" value="2"/>
</dbReference>
<keyword evidence="4 6" id="KW-1015">Disulfide bond</keyword>
<dbReference type="InterPro" id="IPR018097">
    <property type="entry name" value="EGF_Ca-bd_CS"/>
</dbReference>
<feature type="disulfide bond" evidence="6">
    <location>
        <begin position="196"/>
        <end position="205"/>
    </location>
</feature>
<dbReference type="EMBL" id="CALNXK010000029">
    <property type="protein sequence ID" value="CAH3116495.1"/>
    <property type="molecule type" value="Genomic_DNA"/>
</dbReference>
<evidence type="ECO:0000313" key="9">
    <source>
        <dbReference type="EMBL" id="CAH3116495.1"/>
    </source>
</evidence>
<comment type="caution">
    <text evidence="9">The sequence shown here is derived from an EMBL/GenBank/DDBJ whole genome shotgun (WGS) entry which is preliminary data.</text>
</comment>
<accession>A0ABN8NNS8</accession>
<evidence type="ECO:0000259" key="8">
    <source>
        <dbReference type="PROSITE" id="PS51886"/>
    </source>
</evidence>
<evidence type="ECO:0000256" key="3">
    <source>
        <dbReference type="ARBA" id="ARBA00022737"/>
    </source>
</evidence>